<name>A0A1I0AVZ5_9GAMM</name>
<gene>
    <name evidence="2" type="ORF">SAMN04487962_103115</name>
</gene>
<dbReference type="PANTHER" id="PTHR40572">
    <property type="entry name" value="PROTEIN BAX"/>
    <property type="match status" value="1"/>
</dbReference>
<protein>
    <submittedName>
        <fullName evidence="2">Bax protein</fullName>
    </submittedName>
</protein>
<evidence type="ECO:0000313" key="2">
    <source>
        <dbReference type="EMBL" id="SES98157.1"/>
    </source>
</evidence>
<dbReference type="OrthoDB" id="9788155at2"/>
<sequence length="307" mass="34871">MSAGLRSLMLFVPLAAVALWGTLYSPPPLDRTAPDDDIELASLPDLPDWILEPLPNFDLYQDVTEKKAAFFSYLYSRTVLVNSRILLERQHLQALQAKESLDDADRDWLAAQAERLRVDEDNGSDEMFRLLLRRLDTVPPSLVLAQAANESAWGTSRFARQGNNLFGQWCFSRGCGLVPLNRPEGASHEVASFRSAYHSVRAYVQNLNRHPGYRALRDLRATIREKGEHPTGVQLAAGLGSYSERGEEYIREIRSMIRYNNLVWYDQKYRDIIVHRDNIEGLLELAIAPEEHLQPDYQTSPDTTSAN</sequence>
<dbReference type="SMART" id="SM00047">
    <property type="entry name" value="LYZ2"/>
    <property type="match status" value="1"/>
</dbReference>
<dbReference type="STRING" id="430453.SAMN04487962_103115"/>
<dbReference type="AlphaFoldDB" id="A0A1I0AVZ5"/>
<dbReference type="RefSeq" id="WP_091849094.1">
    <property type="nucleotide sequence ID" value="NZ_FOHZ01000003.1"/>
</dbReference>
<dbReference type="InterPro" id="IPR053195">
    <property type="entry name" value="Bax-like"/>
</dbReference>
<dbReference type="PANTHER" id="PTHR40572:SF1">
    <property type="entry name" value="PROTEIN BAX"/>
    <property type="match status" value="1"/>
</dbReference>
<dbReference type="Gene3D" id="1.10.530.10">
    <property type="match status" value="1"/>
</dbReference>
<evidence type="ECO:0000259" key="1">
    <source>
        <dbReference type="SMART" id="SM00047"/>
    </source>
</evidence>
<dbReference type="GO" id="GO:0004040">
    <property type="term" value="F:amidase activity"/>
    <property type="evidence" value="ECO:0007669"/>
    <property type="project" value="InterPro"/>
</dbReference>
<feature type="domain" description="Mannosyl-glycoprotein endo-beta-N-acetylglucosamidase-like" evidence="1">
    <location>
        <begin position="117"/>
        <end position="250"/>
    </location>
</feature>
<evidence type="ECO:0000313" key="3">
    <source>
        <dbReference type="Proteomes" id="UP000198762"/>
    </source>
</evidence>
<organism evidence="2 3">
    <name type="scientific">Marinobacter segnicrescens</name>
    <dbReference type="NCBI Taxonomy" id="430453"/>
    <lineage>
        <taxon>Bacteria</taxon>
        <taxon>Pseudomonadati</taxon>
        <taxon>Pseudomonadota</taxon>
        <taxon>Gammaproteobacteria</taxon>
        <taxon>Pseudomonadales</taxon>
        <taxon>Marinobacteraceae</taxon>
        <taxon>Marinobacter</taxon>
    </lineage>
</organism>
<dbReference type="Pfam" id="PF01832">
    <property type="entry name" value="Glucosaminidase"/>
    <property type="match status" value="1"/>
</dbReference>
<dbReference type="InterPro" id="IPR002901">
    <property type="entry name" value="MGlyc_endo_b_GlcNAc-like_dom"/>
</dbReference>
<dbReference type="Proteomes" id="UP000198762">
    <property type="component" value="Unassembled WGS sequence"/>
</dbReference>
<reference evidence="3" key="1">
    <citation type="submission" date="2016-10" db="EMBL/GenBank/DDBJ databases">
        <authorList>
            <person name="Varghese N."/>
            <person name="Submissions S."/>
        </authorList>
    </citation>
    <scope>NUCLEOTIDE SEQUENCE [LARGE SCALE GENOMIC DNA]</scope>
    <source>
        <strain evidence="3">CGMCC 1.6489</strain>
    </source>
</reference>
<accession>A0A1I0AVZ5</accession>
<keyword evidence="3" id="KW-1185">Reference proteome</keyword>
<proteinExistence type="predicted"/>
<dbReference type="EMBL" id="FOHZ01000003">
    <property type="protein sequence ID" value="SES98157.1"/>
    <property type="molecule type" value="Genomic_DNA"/>
</dbReference>